<dbReference type="Proteomes" id="UP001596456">
    <property type="component" value="Unassembled WGS sequence"/>
</dbReference>
<evidence type="ECO:0000313" key="3">
    <source>
        <dbReference type="Proteomes" id="UP001596456"/>
    </source>
</evidence>
<comment type="caution">
    <text evidence="2">The sequence shown here is derived from an EMBL/GenBank/DDBJ whole genome shotgun (WGS) entry which is preliminary data.</text>
</comment>
<gene>
    <name evidence="2" type="ORF">ACFQPS_20000</name>
</gene>
<feature type="compositionally biased region" description="Basic and acidic residues" evidence="1">
    <location>
        <begin position="158"/>
        <end position="178"/>
    </location>
</feature>
<proteinExistence type="predicted"/>
<organism evidence="2 3">
    <name type="scientific">Rhodocista pekingensis</name>
    <dbReference type="NCBI Taxonomy" id="201185"/>
    <lineage>
        <taxon>Bacteria</taxon>
        <taxon>Pseudomonadati</taxon>
        <taxon>Pseudomonadota</taxon>
        <taxon>Alphaproteobacteria</taxon>
        <taxon>Rhodospirillales</taxon>
        <taxon>Azospirillaceae</taxon>
        <taxon>Rhodocista</taxon>
    </lineage>
</organism>
<protein>
    <submittedName>
        <fullName evidence="2">Uncharacterized protein</fullName>
    </submittedName>
</protein>
<sequence length="200" mass="21034">MRPPISSRTHGLIDYAAAAAFAAVPRLFGWDRMMTRGMDAAALGTVAYAHLTDYEAGAVPLLSMRQHLAVDALEGATFLAAAWMLDEEPPAVRWTLAGFGAFALLASGLTRRQAGGHPGDLISSPGAAPGGHRTRAGAWVMETDAEDRTLHLPSGRGRRPEAADHQPRGPEFRRHIAADRGGVGPADRDASLVTGPGQGI</sequence>
<feature type="region of interest" description="Disordered" evidence="1">
    <location>
        <begin position="150"/>
        <end position="200"/>
    </location>
</feature>
<dbReference type="EMBL" id="JBHTCM010000029">
    <property type="protein sequence ID" value="MFC7335463.1"/>
    <property type="molecule type" value="Genomic_DNA"/>
</dbReference>
<accession>A0ABW2KZI3</accession>
<name>A0ABW2KZI3_9PROT</name>
<reference evidence="3" key="1">
    <citation type="journal article" date="2019" name="Int. J. Syst. Evol. Microbiol.">
        <title>The Global Catalogue of Microorganisms (GCM) 10K type strain sequencing project: providing services to taxonomists for standard genome sequencing and annotation.</title>
        <authorList>
            <consortium name="The Broad Institute Genomics Platform"/>
            <consortium name="The Broad Institute Genome Sequencing Center for Infectious Disease"/>
            <person name="Wu L."/>
            <person name="Ma J."/>
        </authorList>
    </citation>
    <scope>NUCLEOTIDE SEQUENCE [LARGE SCALE GENOMIC DNA]</scope>
    <source>
        <strain evidence="3">CGMCC 1.16275</strain>
    </source>
</reference>
<keyword evidence="3" id="KW-1185">Reference proteome</keyword>
<evidence type="ECO:0000313" key="2">
    <source>
        <dbReference type="EMBL" id="MFC7335463.1"/>
    </source>
</evidence>
<dbReference type="RefSeq" id="WP_377361109.1">
    <property type="nucleotide sequence ID" value="NZ_JBHTCM010000029.1"/>
</dbReference>
<evidence type="ECO:0000256" key="1">
    <source>
        <dbReference type="SAM" id="MobiDB-lite"/>
    </source>
</evidence>